<dbReference type="Proteomes" id="UP001210925">
    <property type="component" value="Unassembled WGS sequence"/>
</dbReference>
<evidence type="ECO:0000256" key="1">
    <source>
        <dbReference type="ARBA" id="ARBA00023125"/>
    </source>
</evidence>
<evidence type="ECO:0000313" key="7">
    <source>
        <dbReference type="Proteomes" id="UP001210925"/>
    </source>
</evidence>
<dbReference type="AlphaFoldDB" id="A0AAD5UIX2"/>
<accession>A0AAD5UIX2</accession>
<dbReference type="PANTHER" id="PTHR10270">
    <property type="entry name" value="SOX TRANSCRIPTION FACTOR"/>
    <property type="match status" value="1"/>
</dbReference>
<dbReference type="SUPFAM" id="SSF47095">
    <property type="entry name" value="HMG-box"/>
    <property type="match status" value="1"/>
</dbReference>
<dbReference type="Gene3D" id="1.10.30.10">
    <property type="entry name" value="High mobility group box domain"/>
    <property type="match status" value="1"/>
</dbReference>
<organism evidence="5 7">
    <name type="scientific">Boothiomyces macroporosus</name>
    <dbReference type="NCBI Taxonomy" id="261099"/>
    <lineage>
        <taxon>Eukaryota</taxon>
        <taxon>Fungi</taxon>
        <taxon>Fungi incertae sedis</taxon>
        <taxon>Chytridiomycota</taxon>
        <taxon>Chytridiomycota incertae sedis</taxon>
        <taxon>Chytridiomycetes</taxon>
        <taxon>Rhizophydiales</taxon>
        <taxon>Terramycetaceae</taxon>
        <taxon>Boothiomyces</taxon>
    </lineage>
</organism>
<evidence type="ECO:0000259" key="4">
    <source>
        <dbReference type="PROSITE" id="PS50118"/>
    </source>
</evidence>
<dbReference type="PROSITE" id="PS50118">
    <property type="entry name" value="HMG_BOX_2"/>
    <property type="match status" value="1"/>
</dbReference>
<sequence>MTTNYSKKYRSLKPLNSFFHYRKTKRQEIVDKFGLTKSNEISKIAADMWAKESIAVRNYYKQLSLQEHTKFKELYPDYEWQPWNRKRTKSKPVSESKQRQSTSKLAAAFLLHDSQSSDGDSSEICLSPQMDPGYSLNGISYDVFEATRLDYYQPIFSLYTQL</sequence>
<protein>
    <recommendedName>
        <fullName evidence="4">HMG box domain-containing protein</fullName>
    </recommendedName>
</protein>
<dbReference type="InterPro" id="IPR036910">
    <property type="entry name" value="HMG_box_dom_sf"/>
</dbReference>
<dbReference type="Pfam" id="PF00505">
    <property type="entry name" value="HMG_box"/>
    <property type="match status" value="1"/>
</dbReference>
<dbReference type="EMBL" id="JADGKB010000018">
    <property type="protein sequence ID" value="KAJ3259400.1"/>
    <property type="molecule type" value="Genomic_DNA"/>
</dbReference>
<dbReference type="InterPro" id="IPR009071">
    <property type="entry name" value="HMG_box_dom"/>
</dbReference>
<feature type="domain" description="HMG box" evidence="4">
    <location>
        <begin position="11"/>
        <end position="79"/>
    </location>
</feature>
<evidence type="ECO:0000313" key="6">
    <source>
        <dbReference type="EMBL" id="KAJ3259423.1"/>
    </source>
</evidence>
<dbReference type="GO" id="GO:0000978">
    <property type="term" value="F:RNA polymerase II cis-regulatory region sequence-specific DNA binding"/>
    <property type="evidence" value="ECO:0007669"/>
    <property type="project" value="TreeGrafter"/>
</dbReference>
<evidence type="ECO:0000256" key="3">
    <source>
        <dbReference type="PROSITE-ProRule" id="PRU00267"/>
    </source>
</evidence>
<dbReference type="GO" id="GO:0005634">
    <property type="term" value="C:nucleus"/>
    <property type="evidence" value="ECO:0007669"/>
    <property type="project" value="UniProtKB-UniRule"/>
</dbReference>
<name>A0AAD5UIX2_9FUNG</name>
<dbReference type="SMART" id="SM00398">
    <property type="entry name" value="HMG"/>
    <property type="match status" value="1"/>
</dbReference>
<comment type="caution">
    <text evidence="5">The sequence shown here is derived from an EMBL/GenBank/DDBJ whole genome shotgun (WGS) entry which is preliminary data.</text>
</comment>
<proteinExistence type="predicted"/>
<keyword evidence="2" id="KW-0804">Transcription</keyword>
<gene>
    <name evidence="5" type="ORF">HK103_002303</name>
    <name evidence="6" type="ORF">HK103_002326</name>
</gene>
<dbReference type="GO" id="GO:0030154">
    <property type="term" value="P:cell differentiation"/>
    <property type="evidence" value="ECO:0007669"/>
    <property type="project" value="TreeGrafter"/>
</dbReference>
<dbReference type="GO" id="GO:0001228">
    <property type="term" value="F:DNA-binding transcription activator activity, RNA polymerase II-specific"/>
    <property type="evidence" value="ECO:0007669"/>
    <property type="project" value="TreeGrafter"/>
</dbReference>
<evidence type="ECO:0000256" key="2">
    <source>
        <dbReference type="ARBA" id="ARBA00023163"/>
    </source>
</evidence>
<dbReference type="EMBL" id="JADGKB010000018">
    <property type="protein sequence ID" value="KAJ3259423.1"/>
    <property type="molecule type" value="Genomic_DNA"/>
</dbReference>
<keyword evidence="1 3" id="KW-0238">DNA-binding</keyword>
<feature type="DNA-binding region" description="HMG box" evidence="3">
    <location>
        <begin position="11"/>
        <end position="79"/>
    </location>
</feature>
<keyword evidence="3" id="KW-0539">Nucleus</keyword>
<keyword evidence="7" id="KW-1185">Reference proteome</keyword>
<dbReference type="InterPro" id="IPR050140">
    <property type="entry name" value="SRY-related_HMG-box_TF-like"/>
</dbReference>
<dbReference type="CDD" id="cd01389">
    <property type="entry name" value="HMG-box_ROX1-like"/>
    <property type="match status" value="1"/>
</dbReference>
<dbReference type="PANTHER" id="PTHR10270:SF161">
    <property type="entry name" value="SEX-DETERMINING REGION Y PROTEIN"/>
    <property type="match status" value="1"/>
</dbReference>
<reference evidence="5" key="1">
    <citation type="submission" date="2020-05" db="EMBL/GenBank/DDBJ databases">
        <title>Phylogenomic resolution of chytrid fungi.</title>
        <authorList>
            <person name="Stajich J.E."/>
            <person name="Amses K."/>
            <person name="Simmons R."/>
            <person name="Seto K."/>
            <person name="Myers J."/>
            <person name="Bonds A."/>
            <person name="Quandt C.A."/>
            <person name="Barry K."/>
            <person name="Liu P."/>
            <person name="Grigoriev I."/>
            <person name="Longcore J.E."/>
            <person name="James T.Y."/>
        </authorList>
    </citation>
    <scope>NUCLEOTIDE SEQUENCE</scope>
    <source>
        <strain evidence="5">PLAUS21</strain>
    </source>
</reference>
<evidence type="ECO:0000313" key="5">
    <source>
        <dbReference type="EMBL" id="KAJ3259400.1"/>
    </source>
</evidence>